<sequence>MIFRYIGRDDTLKSVLVTCLLTLAATGCTKKTYIAMPEPAVIIQLNGEKPIDILQEPLKDGRISWDEKKVPAIDIEGALRVTYQKVDYFYWQVKCPAQLRCNGEKAYVPISMTKQFTASNMPFANELQPVKDLQFYVAKKGDEADALLMREWMKNHKRPQPGKYLPDMALAILDIRDETILERQDKLVHMYLLSTFLAQDAESILNYPWLMRHYEKYKGYLRPAAKPEEAEHAPENKFLAAFAQHMRDLYDRYLALAVEKFPLRASTFKQLAAEFNKITHVPLVRELIIARIFEDKALELDFFSDAEFGRRYAPEHEAKVTVAGNSKIGVSLSLRDAKVDLTMHADKAEATEHGLRFFVTVEKDYFAGVAVPVSADTQDASASTAEAPVTPPSAGPEQNRNKSLAAYSYHIKLNPKVGETSKYLSVTQGIEQDIKEYKKTISDNDFANGITQESLLKLAIKYGKGEFDKKIWQYRYKVTLSKGKVYNTFLAMAKHNASNGAASDYDYSGTFPKSDVRWVQSAQDGEYSFSILFPARECGRGCGTMPARTESCFGNGSDIDVVFDPRAVRSLKDYAITVDFGEQRGECAEVLTPRDK</sequence>
<accession>I4B6V9</accession>
<reference evidence="1 2" key="1">
    <citation type="submission" date="2012-06" db="EMBL/GenBank/DDBJ databases">
        <title>The complete chromosome of genome of Turneriella parva DSM 21527.</title>
        <authorList>
            <consortium name="US DOE Joint Genome Institute (JGI-PGF)"/>
            <person name="Lucas S."/>
            <person name="Han J."/>
            <person name="Lapidus A."/>
            <person name="Bruce D."/>
            <person name="Goodwin L."/>
            <person name="Pitluck S."/>
            <person name="Peters L."/>
            <person name="Kyrpides N."/>
            <person name="Mavromatis K."/>
            <person name="Ivanova N."/>
            <person name="Mikhailova N."/>
            <person name="Chertkov O."/>
            <person name="Detter J.C."/>
            <person name="Tapia R."/>
            <person name="Han C."/>
            <person name="Land M."/>
            <person name="Hauser L."/>
            <person name="Markowitz V."/>
            <person name="Cheng J.-F."/>
            <person name="Hugenholtz P."/>
            <person name="Woyke T."/>
            <person name="Wu D."/>
            <person name="Gronow S."/>
            <person name="Wellnitz S."/>
            <person name="Brambilla E."/>
            <person name="Klenk H.-P."/>
            <person name="Eisen J.A."/>
        </authorList>
    </citation>
    <scope>NUCLEOTIDE SEQUENCE [LARGE SCALE GENOMIC DNA]</scope>
    <source>
        <strain evidence="2">ATCC BAA-1111 / DSM 21527 / NCTC 11395 / H</strain>
    </source>
</reference>
<dbReference type="KEGG" id="tpx:Turpa_2373"/>
<organism evidence="1 2">
    <name type="scientific">Turneriella parva (strain ATCC BAA-1111 / DSM 21527 / NCTC 11395 / H)</name>
    <name type="common">Leptospira parva</name>
    <dbReference type="NCBI Taxonomy" id="869212"/>
    <lineage>
        <taxon>Bacteria</taxon>
        <taxon>Pseudomonadati</taxon>
        <taxon>Spirochaetota</taxon>
        <taxon>Spirochaetia</taxon>
        <taxon>Leptospirales</taxon>
        <taxon>Leptospiraceae</taxon>
        <taxon>Turneriella</taxon>
    </lineage>
</organism>
<gene>
    <name evidence="1" type="ordered locus">Turpa_2373</name>
</gene>
<dbReference type="STRING" id="869212.Turpa_2373"/>
<dbReference type="PROSITE" id="PS51257">
    <property type="entry name" value="PROKAR_LIPOPROTEIN"/>
    <property type="match status" value="1"/>
</dbReference>
<dbReference type="Proteomes" id="UP000006048">
    <property type="component" value="Chromosome"/>
</dbReference>
<evidence type="ECO:0008006" key="3">
    <source>
        <dbReference type="Google" id="ProtNLM"/>
    </source>
</evidence>
<name>I4B6V9_TURPD</name>
<protein>
    <recommendedName>
        <fullName evidence="3">Lipoprotein</fullName>
    </recommendedName>
</protein>
<dbReference type="EMBL" id="CP002959">
    <property type="protein sequence ID" value="AFM13016.1"/>
    <property type="molecule type" value="Genomic_DNA"/>
</dbReference>
<evidence type="ECO:0000313" key="2">
    <source>
        <dbReference type="Proteomes" id="UP000006048"/>
    </source>
</evidence>
<proteinExistence type="predicted"/>
<keyword evidence="2" id="KW-1185">Reference proteome</keyword>
<dbReference type="HOGENOM" id="CLU_458503_0_0_12"/>
<evidence type="ECO:0000313" key="1">
    <source>
        <dbReference type="EMBL" id="AFM13016.1"/>
    </source>
</evidence>
<dbReference type="AlphaFoldDB" id="I4B6V9"/>